<dbReference type="InterPro" id="IPR010417">
    <property type="entry name" value="Embryo-specific_ATS3"/>
</dbReference>
<name>A0AAV1YI22_LUPLU</name>
<gene>
    <name evidence="1" type="ORF">LLUT_LOCUS34279</name>
</gene>
<dbReference type="PANTHER" id="PTHR31718:SF35">
    <property type="entry name" value="EMBRYO-SPECIFIC PROTEIN"/>
    <property type="match status" value="1"/>
</dbReference>
<accession>A0AAV1YI22</accession>
<evidence type="ECO:0000313" key="2">
    <source>
        <dbReference type="Proteomes" id="UP001497480"/>
    </source>
</evidence>
<sequence>MKSAANCSYMVIISTSCSSPKFTTDEISLAFGDAYGDQIYAPRLNDPFSRKFEQCSSDTFQIDGPCTYQICYAYLYRSGANENEGWKPESVKIYGFDTEPLIFDFNTPIPRDTWYGYDYCAIPTPPPPSSSYQLFTPKWVIYGVLGCFLSLWL</sequence>
<organism evidence="1 2">
    <name type="scientific">Lupinus luteus</name>
    <name type="common">European yellow lupine</name>
    <dbReference type="NCBI Taxonomy" id="3873"/>
    <lineage>
        <taxon>Eukaryota</taxon>
        <taxon>Viridiplantae</taxon>
        <taxon>Streptophyta</taxon>
        <taxon>Embryophyta</taxon>
        <taxon>Tracheophyta</taxon>
        <taxon>Spermatophyta</taxon>
        <taxon>Magnoliopsida</taxon>
        <taxon>eudicotyledons</taxon>
        <taxon>Gunneridae</taxon>
        <taxon>Pentapetalae</taxon>
        <taxon>rosids</taxon>
        <taxon>fabids</taxon>
        <taxon>Fabales</taxon>
        <taxon>Fabaceae</taxon>
        <taxon>Papilionoideae</taxon>
        <taxon>50 kb inversion clade</taxon>
        <taxon>genistoids sensu lato</taxon>
        <taxon>core genistoids</taxon>
        <taxon>Genisteae</taxon>
        <taxon>Lupinus</taxon>
    </lineage>
</organism>
<dbReference type="SUPFAM" id="SSF49723">
    <property type="entry name" value="Lipase/lipooxygenase domain (PLAT/LH2 domain)"/>
    <property type="match status" value="1"/>
</dbReference>
<reference evidence="1 2" key="1">
    <citation type="submission" date="2024-03" db="EMBL/GenBank/DDBJ databases">
        <authorList>
            <person name="Martinez-Hernandez J."/>
        </authorList>
    </citation>
    <scope>NUCLEOTIDE SEQUENCE [LARGE SCALE GENOMIC DNA]</scope>
</reference>
<evidence type="ECO:0000313" key="1">
    <source>
        <dbReference type="EMBL" id="CAL0333219.1"/>
    </source>
</evidence>
<keyword evidence="2" id="KW-1185">Reference proteome</keyword>
<dbReference type="Pfam" id="PF06232">
    <property type="entry name" value="ATS3"/>
    <property type="match status" value="1"/>
</dbReference>
<dbReference type="Proteomes" id="UP001497480">
    <property type="component" value="Unassembled WGS sequence"/>
</dbReference>
<dbReference type="AlphaFoldDB" id="A0AAV1YI22"/>
<dbReference type="PANTHER" id="PTHR31718">
    <property type="entry name" value="PLAT DOMAIN-CONTAINING PROTEIN"/>
    <property type="match status" value="1"/>
</dbReference>
<protein>
    <recommendedName>
        <fullName evidence="3">Embryo-specific protein ATS3B</fullName>
    </recommendedName>
</protein>
<dbReference type="PROSITE" id="PS51257">
    <property type="entry name" value="PROKAR_LIPOPROTEIN"/>
    <property type="match status" value="1"/>
</dbReference>
<dbReference type="InterPro" id="IPR036392">
    <property type="entry name" value="PLAT/LH2_dom_sf"/>
</dbReference>
<dbReference type="Gene3D" id="2.60.60.20">
    <property type="entry name" value="PLAT/LH2 domain"/>
    <property type="match status" value="1"/>
</dbReference>
<dbReference type="CDD" id="cd00113">
    <property type="entry name" value="PLAT"/>
    <property type="match status" value="1"/>
</dbReference>
<dbReference type="EMBL" id="CAXHTB010000025">
    <property type="protein sequence ID" value="CAL0333219.1"/>
    <property type="molecule type" value="Genomic_DNA"/>
</dbReference>
<comment type="caution">
    <text evidence="1">The sequence shown here is derived from an EMBL/GenBank/DDBJ whole genome shotgun (WGS) entry which is preliminary data.</text>
</comment>
<proteinExistence type="predicted"/>
<evidence type="ECO:0008006" key="3">
    <source>
        <dbReference type="Google" id="ProtNLM"/>
    </source>
</evidence>